<evidence type="ECO:0000313" key="3">
    <source>
        <dbReference type="Proteomes" id="UP001589894"/>
    </source>
</evidence>
<name>A0ABV6NQD5_9ACTN</name>
<organism evidence="2 3">
    <name type="scientific">Plantactinospora siamensis</name>
    <dbReference type="NCBI Taxonomy" id="555372"/>
    <lineage>
        <taxon>Bacteria</taxon>
        <taxon>Bacillati</taxon>
        <taxon>Actinomycetota</taxon>
        <taxon>Actinomycetes</taxon>
        <taxon>Micromonosporales</taxon>
        <taxon>Micromonosporaceae</taxon>
        <taxon>Plantactinospora</taxon>
    </lineage>
</organism>
<proteinExistence type="predicted"/>
<dbReference type="Proteomes" id="UP001589894">
    <property type="component" value="Unassembled WGS sequence"/>
</dbReference>
<reference evidence="2 3" key="1">
    <citation type="submission" date="2024-09" db="EMBL/GenBank/DDBJ databases">
        <authorList>
            <person name="Sun Q."/>
            <person name="Mori K."/>
        </authorList>
    </citation>
    <scope>NUCLEOTIDE SEQUENCE [LARGE SCALE GENOMIC DNA]</scope>
    <source>
        <strain evidence="2 3">TBRC 2205</strain>
    </source>
</reference>
<dbReference type="InterPro" id="IPR019692">
    <property type="entry name" value="CFP-6_PH"/>
</dbReference>
<dbReference type="RefSeq" id="WP_377335128.1">
    <property type="nucleotide sequence ID" value="NZ_JBHLUE010000002.1"/>
</dbReference>
<comment type="caution">
    <text evidence="2">The sequence shown here is derived from an EMBL/GenBank/DDBJ whole genome shotgun (WGS) entry which is preliminary data.</text>
</comment>
<accession>A0ABV6NQD5</accession>
<protein>
    <submittedName>
        <fullName evidence="2">PH domain-containing protein</fullName>
    </submittedName>
</protein>
<dbReference type="Pfam" id="PF10756">
    <property type="entry name" value="bPH_6"/>
    <property type="match status" value="1"/>
</dbReference>
<dbReference type="EMBL" id="JBHLUE010000002">
    <property type="protein sequence ID" value="MFC0562992.1"/>
    <property type="molecule type" value="Genomic_DNA"/>
</dbReference>
<evidence type="ECO:0000313" key="2">
    <source>
        <dbReference type="EMBL" id="MFC0562992.1"/>
    </source>
</evidence>
<sequence>MEPAVWRVPRVVPGLKLAGAAALAALALLLGDGDPVRPGVAALAAAALLAWAGRDLLAPVRLAADAAGVWVPRGYAGRRRLSWTQVEGIRVDRRPRRGISTELLEIDAGDALHLFGRYDLGADPADVAATLRAAHRAATRA</sequence>
<evidence type="ECO:0000259" key="1">
    <source>
        <dbReference type="Pfam" id="PF10756"/>
    </source>
</evidence>
<gene>
    <name evidence="2" type="ORF">ACFFHU_02235</name>
</gene>
<feature type="domain" description="Low molecular weight protein antigen 6 PH" evidence="1">
    <location>
        <begin position="60"/>
        <end position="136"/>
    </location>
</feature>
<keyword evidence="3" id="KW-1185">Reference proteome</keyword>